<comment type="catalytic activity">
    <reaction evidence="4">
        <text>a 2'-deoxyadenosine in DNA + S-adenosyl-L-methionine = an N(6)-methyl-2'-deoxyadenosine in DNA + S-adenosyl-L-homocysteine + H(+)</text>
        <dbReference type="Rhea" id="RHEA:15197"/>
        <dbReference type="Rhea" id="RHEA-COMP:12418"/>
        <dbReference type="Rhea" id="RHEA-COMP:12419"/>
        <dbReference type="ChEBI" id="CHEBI:15378"/>
        <dbReference type="ChEBI" id="CHEBI:57856"/>
        <dbReference type="ChEBI" id="CHEBI:59789"/>
        <dbReference type="ChEBI" id="CHEBI:90615"/>
        <dbReference type="ChEBI" id="CHEBI:90616"/>
        <dbReference type="EC" id="2.1.1.72"/>
    </reaction>
</comment>
<dbReference type="EC" id="2.1.1.72" evidence="1"/>
<dbReference type="InterPro" id="IPR046816">
    <property type="entry name" value="MmeI_Mtase"/>
</dbReference>
<name>A0A1Y1QTZ1_9GAMM</name>
<dbReference type="Proteomes" id="UP000192491">
    <property type="component" value="Unassembled WGS sequence"/>
</dbReference>
<dbReference type="PRINTS" id="PR00507">
    <property type="entry name" value="N12N6MTFRASE"/>
</dbReference>
<sequence>MIITDTHADAFIQRWQGKDGSEKANLQLFLSELCELLGVEKPQPAHADNTLNAYVFERRIDLLKTDRSANTGFIDLYRRGCFVLEGKSTGKKYGSTGLDTAMSRARNQADGYIRSLPAFEKKPPFMILTDVGHVLELYAEFTCSGSTYTQFPDSASYRIKLDDLRKPDIRARLAAVWADPHSLDESKKAAKVTKQIATQLAALAKSLEAAHSAETVGTFLMRCLFTMFAEDVALLPPDRFTHLLEKLLEMPERFKPAVENLWALMDKGGFDGGEMVDIKRFNGGLFAKATALALDKTQIQMLLNAAKADWRYVEPAIFGTLLERALNPKERHKLGAHYTPRAYVERLVLPTVLEPLRQQWQDVQVEALLEERLAAKATSKTKGRKNKEAIAKIRAFHQHLCQLRILDPACGSGNFLYVTLEHLKRLEGEVLGVLADLGDTQGSLEMQGVSVNPQQFLGLEVNPRAAAIAEMVLWIGYLQWHFRVHGNVAPAEPILRDFHNIENRDAVLAYDGVENVLDAVGNAVTRWDGRTLKTHPVTGKDVPDDTAQVPVVRYLKPRKAEWPAADYIIGNPPYLGARTIRMALGDDYLDALRTVYHDVPDNVDYVMYWWKQSADLVNAGKVKSFGFITTNSITQSFSRKIIETTMASHDDFGITFAIPDHPWVDSTDGANVRVAMTVFSKAASGQLSHVIEEGDSSDGEVAVTLTTKQGAITPSLTIGIDLHASTLLNSNSGVACVGYQLTGKGFVVDYSQACKLDAHFVDKLGLIKPMLSGRDITQTSRNLLAIDAFGLTAEQLMRTAPAIYQWLVDNIKDARDMNRDSSSNKQWWQFARARADFRPALIGLECVLTTSLTAKYRIFVSVEPQTICDSTTVMFALDDAFYFGVLSSCVHCLWAFKAGGTLEDRPRYTKSLCFDAFPFPDASEGQKARIRELAEQIDAHRKRQQAAHPTLTLTNMYNVLEKLRSGEPLNAKEKLTHEQGLTSILQELHDNLDRAVFDAYGWSDLASQLVGKPGATTPLPDKPDAQAQAEEELLSRLVDLNTERALEEANGHIRWLRPDFQAPEKQASTPLSQQEDLELADDDTRSLSVVEGNSPAAKRDWPKTMREQIKVVRELLTIAPLSVAALGKQFKRKPSNLPEVLDALQDLGMVTADERGYWVV</sequence>
<keyword evidence="2 9" id="KW-0489">Methyltransferase</keyword>
<dbReference type="PANTHER" id="PTHR33841:SF1">
    <property type="entry name" value="DNA METHYLTRANSFERASE A"/>
    <property type="match status" value="1"/>
</dbReference>
<evidence type="ECO:0000259" key="5">
    <source>
        <dbReference type="Pfam" id="PF20464"/>
    </source>
</evidence>
<proteinExistence type="predicted"/>
<dbReference type="InterPro" id="IPR050953">
    <property type="entry name" value="N4_N6_ade-DNA_methylase"/>
</dbReference>
<dbReference type="GO" id="GO:0032259">
    <property type="term" value="P:methylation"/>
    <property type="evidence" value="ECO:0007669"/>
    <property type="project" value="UniProtKB-KW"/>
</dbReference>
<feature type="domain" description="MmeI-like helicase spacer" evidence="6">
    <location>
        <begin position="215"/>
        <end position="286"/>
    </location>
</feature>
<gene>
    <name evidence="9" type="ORF">BWK73_12680</name>
</gene>
<dbReference type="Pfam" id="PF20464">
    <property type="entry name" value="MmeI_N"/>
    <property type="match status" value="1"/>
</dbReference>
<evidence type="ECO:0000313" key="9">
    <source>
        <dbReference type="EMBL" id="OQX13238.1"/>
    </source>
</evidence>
<dbReference type="InterPro" id="IPR029063">
    <property type="entry name" value="SAM-dependent_MTases_sf"/>
</dbReference>
<dbReference type="EMBL" id="MTEJ01000050">
    <property type="protein sequence ID" value="OQX13238.1"/>
    <property type="molecule type" value="Genomic_DNA"/>
</dbReference>
<evidence type="ECO:0000256" key="4">
    <source>
        <dbReference type="ARBA" id="ARBA00047942"/>
    </source>
</evidence>
<evidence type="ECO:0000256" key="1">
    <source>
        <dbReference type="ARBA" id="ARBA00011900"/>
    </source>
</evidence>
<reference evidence="9 10" key="1">
    <citation type="submission" date="2017-01" db="EMBL/GenBank/DDBJ databases">
        <title>Novel large sulfur bacteria in the metagenomes of groundwater-fed chemosynthetic microbial mats in the Lake Huron basin.</title>
        <authorList>
            <person name="Sharrar A.M."/>
            <person name="Flood B.E."/>
            <person name="Bailey J.V."/>
            <person name="Jones D.S."/>
            <person name="Biddanda B."/>
            <person name="Ruberg S.A."/>
            <person name="Marcus D.N."/>
            <person name="Dick G.J."/>
        </authorList>
    </citation>
    <scope>NUCLEOTIDE SEQUENCE [LARGE SCALE GENOMIC DNA]</scope>
    <source>
        <strain evidence="9">A8</strain>
    </source>
</reference>
<feature type="domain" description="MmeI-like DNA-methyltransferase" evidence="8">
    <location>
        <begin position="386"/>
        <end position="680"/>
    </location>
</feature>
<evidence type="ECO:0000259" key="8">
    <source>
        <dbReference type="Pfam" id="PF20473"/>
    </source>
</evidence>
<dbReference type="Pfam" id="PF20465">
    <property type="entry name" value="MmeI_hel"/>
    <property type="match status" value="1"/>
</dbReference>
<dbReference type="AlphaFoldDB" id="A0A1Y1QTZ1"/>
<dbReference type="SUPFAM" id="SSF53335">
    <property type="entry name" value="S-adenosyl-L-methionine-dependent methyltransferases"/>
    <property type="match status" value="1"/>
</dbReference>
<evidence type="ECO:0000259" key="6">
    <source>
        <dbReference type="Pfam" id="PF20465"/>
    </source>
</evidence>
<evidence type="ECO:0000259" key="7">
    <source>
        <dbReference type="Pfam" id="PF20466"/>
    </source>
</evidence>
<dbReference type="Pfam" id="PF20466">
    <property type="entry name" value="MmeI_TRD"/>
    <property type="match status" value="1"/>
</dbReference>
<evidence type="ECO:0000256" key="3">
    <source>
        <dbReference type="ARBA" id="ARBA00022679"/>
    </source>
</evidence>
<evidence type="ECO:0000256" key="2">
    <source>
        <dbReference type="ARBA" id="ARBA00022603"/>
    </source>
</evidence>
<dbReference type="PANTHER" id="PTHR33841">
    <property type="entry name" value="DNA METHYLTRANSFERASE YEEA-RELATED"/>
    <property type="match status" value="1"/>
</dbReference>
<dbReference type="Pfam" id="PF20473">
    <property type="entry name" value="MmeI_Mtase"/>
    <property type="match status" value="1"/>
</dbReference>
<keyword evidence="3 9" id="KW-0808">Transferase</keyword>
<dbReference type="GO" id="GO:0009007">
    <property type="term" value="F:site-specific DNA-methyltransferase (adenine-specific) activity"/>
    <property type="evidence" value="ECO:0007669"/>
    <property type="project" value="UniProtKB-EC"/>
</dbReference>
<dbReference type="InterPro" id="IPR046820">
    <property type="entry name" value="MmeI_TRD"/>
</dbReference>
<evidence type="ECO:0000313" key="10">
    <source>
        <dbReference type="Proteomes" id="UP000192491"/>
    </source>
</evidence>
<feature type="domain" description="MmeI-like target recognition" evidence="7">
    <location>
        <begin position="746"/>
        <end position="921"/>
    </location>
</feature>
<accession>A0A1Y1QTZ1</accession>
<protein>
    <recommendedName>
        <fullName evidence="1">site-specific DNA-methyltransferase (adenine-specific)</fullName>
        <ecNumber evidence="1">2.1.1.72</ecNumber>
    </recommendedName>
</protein>
<dbReference type="InterPro" id="IPR046819">
    <property type="entry name" value="MmeI_hel"/>
</dbReference>
<comment type="caution">
    <text evidence="9">The sequence shown here is derived from an EMBL/GenBank/DDBJ whole genome shotgun (WGS) entry which is preliminary data.</text>
</comment>
<organism evidence="9 10">
    <name type="scientific">Thiothrix lacustris</name>
    <dbReference type="NCBI Taxonomy" id="525917"/>
    <lineage>
        <taxon>Bacteria</taxon>
        <taxon>Pseudomonadati</taxon>
        <taxon>Pseudomonadota</taxon>
        <taxon>Gammaproteobacteria</taxon>
        <taxon>Thiotrichales</taxon>
        <taxon>Thiotrichaceae</taxon>
        <taxon>Thiothrix</taxon>
    </lineage>
</organism>
<dbReference type="InterPro" id="IPR046817">
    <property type="entry name" value="MmeI_N"/>
</dbReference>
<dbReference type="Gene3D" id="3.40.50.150">
    <property type="entry name" value="Vaccinia Virus protein VP39"/>
    <property type="match status" value="1"/>
</dbReference>
<feature type="domain" description="MmeI-like N-terminal" evidence="5">
    <location>
        <begin position="8"/>
        <end position="209"/>
    </location>
</feature>